<protein>
    <submittedName>
        <fullName evidence="2">Nuclear transport factor 2 family protein</fullName>
    </submittedName>
</protein>
<evidence type="ECO:0000313" key="3">
    <source>
        <dbReference type="Proteomes" id="UP000886476"/>
    </source>
</evidence>
<dbReference type="Proteomes" id="UP000886476">
    <property type="component" value="Unassembled WGS sequence"/>
</dbReference>
<organism evidence="2 3">
    <name type="scientific">Bradyrhizobium aeschynomenes</name>
    <dbReference type="NCBI Taxonomy" id="2734909"/>
    <lineage>
        <taxon>Bacteria</taxon>
        <taxon>Pseudomonadati</taxon>
        <taxon>Pseudomonadota</taxon>
        <taxon>Alphaproteobacteria</taxon>
        <taxon>Hyphomicrobiales</taxon>
        <taxon>Nitrobacteraceae</taxon>
        <taxon>Bradyrhizobium</taxon>
    </lineage>
</organism>
<dbReference type="Pfam" id="PF12680">
    <property type="entry name" value="SnoaL_2"/>
    <property type="match status" value="1"/>
</dbReference>
<evidence type="ECO:0000259" key="1">
    <source>
        <dbReference type="Pfam" id="PF12680"/>
    </source>
</evidence>
<comment type="caution">
    <text evidence="2">The sequence shown here is derived from an EMBL/GenBank/DDBJ whole genome shotgun (WGS) entry which is preliminary data.</text>
</comment>
<proteinExistence type="predicted"/>
<feature type="domain" description="SnoaL-like" evidence="1">
    <location>
        <begin position="14"/>
        <end position="120"/>
    </location>
</feature>
<name>A0ABX2CBZ7_9BRAD</name>
<reference evidence="2" key="1">
    <citation type="submission" date="2020-05" db="EMBL/GenBank/DDBJ databases">
        <title>Nod-independent and nitrogen-fixing Bradyrhizobium aeschynomene sp. nov. isolated from nodules of Aeschynomene indica.</title>
        <authorList>
            <person name="Zhang Z."/>
        </authorList>
    </citation>
    <scope>NUCLEOTIDE SEQUENCE</scope>
    <source>
        <strain evidence="2">83012</strain>
    </source>
</reference>
<dbReference type="Gene3D" id="3.10.450.50">
    <property type="match status" value="1"/>
</dbReference>
<dbReference type="PANTHER" id="PTHR41252:SF1">
    <property type="entry name" value="BLR2505 PROTEIN"/>
    <property type="match status" value="1"/>
</dbReference>
<gene>
    <name evidence="2" type="ORF">HL667_12085</name>
</gene>
<dbReference type="PANTHER" id="PTHR41252">
    <property type="entry name" value="BLR2505 PROTEIN"/>
    <property type="match status" value="1"/>
</dbReference>
<evidence type="ECO:0000313" key="2">
    <source>
        <dbReference type="EMBL" id="NPU65734.1"/>
    </source>
</evidence>
<dbReference type="InterPro" id="IPR032710">
    <property type="entry name" value="NTF2-like_dom_sf"/>
</dbReference>
<sequence>MTGPSQAHHNKQIVQDVFDALANSNPQPLMAHLADDFRFVIMGSGSWSRSYDGKEAVLAELFAPLRARLGRITTIPQRLIAEGDHVVVQARGRNTTVDGRAYDNSYCNVLRLENGRITEWIEYCDTLLIEAALGPPSAVGRGCG</sequence>
<dbReference type="SUPFAM" id="SSF54427">
    <property type="entry name" value="NTF2-like"/>
    <property type="match status" value="1"/>
</dbReference>
<accession>A0ABX2CBZ7</accession>
<dbReference type="InterPro" id="IPR037401">
    <property type="entry name" value="SnoaL-like"/>
</dbReference>
<keyword evidence="3" id="KW-1185">Reference proteome</keyword>
<dbReference type="RefSeq" id="WP_172111274.1">
    <property type="nucleotide sequence ID" value="NZ_JABFDN010000003.1"/>
</dbReference>
<dbReference type="EMBL" id="JABFDN010000003">
    <property type="protein sequence ID" value="NPU65734.1"/>
    <property type="molecule type" value="Genomic_DNA"/>
</dbReference>